<dbReference type="GO" id="GO:0046872">
    <property type="term" value="F:metal ion binding"/>
    <property type="evidence" value="ECO:0007669"/>
    <property type="project" value="UniProtKB-KW"/>
</dbReference>
<dbReference type="GO" id="GO:0005743">
    <property type="term" value="C:mitochondrial inner membrane"/>
    <property type="evidence" value="ECO:0007669"/>
    <property type="project" value="UniProtKB-SubCell"/>
</dbReference>
<accession>A0A8K0VYU1</accession>
<feature type="region of interest" description="Disordered" evidence="11">
    <location>
        <begin position="1"/>
        <end position="78"/>
    </location>
</feature>
<evidence type="ECO:0000256" key="7">
    <source>
        <dbReference type="ARBA" id="ARBA00023128"/>
    </source>
</evidence>
<evidence type="ECO:0000256" key="1">
    <source>
        <dbReference type="ARBA" id="ARBA00004273"/>
    </source>
</evidence>
<dbReference type="EC" id="4.4.1.17" evidence="10"/>
<evidence type="ECO:0000256" key="6">
    <source>
        <dbReference type="ARBA" id="ARBA00023004"/>
    </source>
</evidence>
<reference evidence="12" key="1">
    <citation type="journal article" date="2021" name="Nat. Commun.">
        <title>Genetic determinants of endophytism in the Arabidopsis root mycobiome.</title>
        <authorList>
            <person name="Mesny F."/>
            <person name="Miyauchi S."/>
            <person name="Thiergart T."/>
            <person name="Pickel B."/>
            <person name="Atanasova L."/>
            <person name="Karlsson M."/>
            <person name="Huettel B."/>
            <person name="Barry K.W."/>
            <person name="Haridas S."/>
            <person name="Chen C."/>
            <person name="Bauer D."/>
            <person name="Andreopoulos W."/>
            <person name="Pangilinan J."/>
            <person name="LaButti K."/>
            <person name="Riley R."/>
            <person name="Lipzen A."/>
            <person name="Clum A."/>
            <person name="Drula E."/>
            <person name="Henrissat B."/>
            <person name="Kohler A."/>
            <person name="Grigoriev I.V."/>
            <person name="Martin F.M."/>
            <person name="Hacquard S."/>
        </authorList>
    </citation>
    <scope>NUCLEOTIDE SEQUENCE</scope>
    <source>
        <strain evidence="12">MPI-SDFR-AT-0120</strain>
    </source>
</reference>
<keyword evidence="6 10" id="KW-0408">Iron</keyword>
<comment type="function">
    <text evidence="10">Lyase that catalyzes the covalent linking of the heme group to the cytochrome C apoprotein to produce the mature functional cytochrome.</text>
</comment>
<organism evidence="12 13">
    <name type="scientific">Paraphoma chrysanthemicola</name>
    <dbReference type="NCBI Taxonomy" id="798071"/>
    <lineage>
        <taxon>Eukaryota</taxon>
        <taxon>Fungi</taxon>
        <taxon>Dikarya</taxon>
        <taxon>Ascomycota</taxon>
        <taxon>Pezizomycotina</taxon>
        <taxon>Dothideomycetes</taxon>
        <taxon>Pleosporomycetidae</taxon>
        <taxon>Pleosporales</taxon>
        <taxon>Pleosporineae</taxon>
        <taxon>Phaeosphaeriaceae</taxon>
        <taxon>Paraphoma</taxon>
    </lineage>
</organism>
<keyword evidence="9 10" id="KW-0456">Lyase</keyword>
<evidence type="ECO:0000256" key="5">
    <source>
        <dbReference type="ARBA" id="ARBA00022792"/>
    </source>
</evidence>
<dbReference type="Pfam" id="PF01265">
    <property type="entry name" value="Cyto_heme_lyase"/>
    <property type="match status" value="1"/>
</dbReference>
<protein>
    <recommendedName>
        <fullName evidence="10">Holocytochrome c-type synthase</fullName>
        <ecNumber evidence="10">4.4.1.17</ecNumber>
    </recommendedName>
</protein>
<feature type="compositionally biased region" description="Polar residues" evidence="11">
    <location>
        <begin position="99"/>
        <end position="111"/>
    </location>
</feature>
<evidence type="ECO:0000256" key="9">
    <source>
        <dbReference type="ARBA" id="ARBA00023239"/>
    </source>
</evidence>
<evidence type="ECO:0000256" key="4">
    <source>
        <dbReference type="ARBA" id="ARBA00022723"/>
    </source>
</evidence>
<evidence type="ECO:0000256" key="10">
    <source>
        <dbReference type="RuleBase" id="RU363130"/>
    </source>
</evidence>
<keyword evidence="7 10" id="KW-0496">Mitochondrion</keyword>
<dbReference type="Proteomes" id="UP000813461">
    <property type="component" value="Unassembled WGS sequence"/>
</dbReference>
<comment type="similarity">
    <text evidence="2 10">Belongs to the cytochrome c-type heme lyase family.</text>
</comment>
<proteinExistence type="inferred from homology"/>
<keyword evidence="13" id="KW-1185">Reference proteome</keyword>
<evidence type="ECO:0000256" key="8">
    <source>
        <dbReference type="ARBA" id="ARBA00023136"/>
    </source>
</evidence>
<comment type="catalytic activity">
    <reaction evidence="10">
        <text>holo-[cytochrome c] = apo-[cytochrome c] + heme b</text>
        <dbReference type="Rhea" id="RHEA:22648"/>
        <dbReference type="Rhea" id="RHEA-COMP:10725"/>
        <dbReference type="Rhea" id="RHEA-COMP:10726"/>
        <dbReference type="ChEBI" id="CHEBI:29950"/>
        <dbReference type="ChEBI" id="CHEBI:60344"/>
        <dbReference type="ChEBI" id="CHEBI:83739"/>
        <dbReference type="EC" id="4.4.1.17"/>
    </reaction>
</comment>
<keyword evidence="4 10" id="KW-0479">Metal-binding</keyword>
<name>A0A8K0VYU1_9PLEO</name>
<feature type="compositionally biased region" description="Low complexity" evidence="11">
    <location>
        <begin position="1"/>
        <end position="15"/>
    </location>
</feature>
<dbReference type="InterPro" id="IPR000511">
    <property type="entry name" value="Holocyt_c/c1_synthase"/>
</dbReference>
<evidence type="ECO:0000256" key="2">
    <source>
        <dbReference type="ARBA" id="ARBA00007255"/>
    </source>
</evidence>
<feature type="compositionally biased region" description="Pro residues" evidence="11">
    <location>
        <begin position="16"/>
        <end position="33"/>
    </location>
</feature>
<evidence type="ECO:0000256" key="11">
    <source>
        <dbReference type="SAM" id="MobiDB-lite"/>
    </source>
</evidence>
<dbReference type="EMBL" id="JAGMVJ010000008">
    <property type="protein sequence ID" value="KAH7088298.1"/>
    <property type="molecule type" value="Genomic_DNA"/>
</dbReference>
<evidence type="ECO:0000256" key="3">
    <source>
        <dbReference type="ARBA" id="ARBA00022617"/>
    </source>
</evidence>
<keyword evidence="5 10" id="KW-0999">Mitochondrion inner membrane</keyword>
<comment type="subcellular location">
    <subcellularLocation>
        <location evidence="1 10">Mitochondrion inner membrane</location>
    </subcellularLocation>
</comment>
<gene>
    <name evidence="12" type="ORF">FB567DRAFT_524092</name>
</gene>
<dbReference type="PROSITE" id="PS00822">
    <property type="entry name" value="CYTO_HEME_LYASE_2"/>
    <property type="match status" value="1"/>
</dbReference>
<dbReference type="AlphaFoldDB" id="A0A8K0VYU1"/>
<evidence type="ECO:0000313" key="13">
    <source>
        <dbReference type="Proteomes" id="UP000813461"/>
    </source>
</evidence>
<dbReference type="PANTHER" id="PTHR12743:SF3">
    <property type="entry name" value="HOLOCYTOCHROME-C SYNTHASE"/>
    <property type="match status" value="1"/>
</dbReference>
<dbReference type="OrthoDB" id="1158011at2759"/>
<feature type="compositionally biased region" description="Low complexity" evidence="11">
    <location>
        <begin position="57"/>
        <end position="72"/>
    </location>
</feature>
<feature type="region of interest" description="Disordered" evidence="11">
    <location>
        <begin position="99"/>
        <end position="118"/>
    </location>
</feature>
<keyword evidence="8 10" id="KW-0472">Membrane</keyword>
<evidence type="ECO:0000313" key="12">
    <source>
        <dbReference type="EMBL" id="KAH7088298.1"/>
    </source>
</evidence>
<sequence>MGWFWADTAPSAPAAPVAPHPMPRGNMEPPPSCPMHKKATPPAKAEVPAGACPYVPPSTSSDASPPTATAPPKQGLLSRLNPLNNMFAELDNSRSDIQTQDLPLSRESSTIPKADGSLWEYPSPQQMYNAMLRKGYTDTPVDAVESMVSVHNFLNEGAWAEIMGWERRFSRGLVDGYKICKQGEERANHMLGTAENPFDTTTWKDADIPPPKLLRFTGRPTEPTPKSQILQWAGWAFPEKYGTAPPFDRHDWFVERCNQKGCKEIRYVIDYYEGAPEPTGEPVFFLDVRPAIDGPTGAGERIVRWGTDVFWRASGGEARILKKVEDARREREELERMGRRQYN</sequence>
<keyword evidence="3 10" id="KW-0349">Heme</keyword>
<dbReference type="PANTHER" id="PTHR12743">
    <property type="entry name" value="CYTOCHROME C1 HEME LYASE"/>
    <property type="match status" value="1"/>
</dbReference>
<dbReference type="GO" id="GO:0004408">
    <property type="term" value="F:holocytochrome-c synthase activity"/>
    <property type="evidence" value="ECO:0007669"/>
    <property type="project" value="UniProtKB-EC"/>
</dbReference>
<comment type="caution">
    <text evidence="12">The sequence shown here is derived from an EMBL/GenBank/DDBJ whole genome shotgun (WGS) entry which is preliminary data.</text>
</comment>